<dbReference type="PROSITE" id="PS50011">
    <property type="entry name" value="PROTEIN_KINASE_DOM"/>
    <property type="match status" value="1"/>
</dbReference>
<keyword evidence="6" id="KW-0723">Serine/threonine-protein kinase</keyword>
<dbReference type="GO" id="GO:0004674">
    <property type="term" value="F:protein serine/threonine kinase activity"/>
    <property type="evidence" value="ECO:0007669"/>
    <property type="project" value="UniProtKB-KW"/>
</dbReference>
<gene>
    <name evidence="6" type="ORF">SAMN05443639_1208</name>
</gene>
<evidence type="ECO:0000313" key="7">
    <source>
        <dbReference type="Proteomes" id="UP000199181"/>
    </source>
</evidence>
<dbReference type="CDD" id="cd14014">
    <property type="entry name" value="STKc_PknB_like"/>
    <property type="match status" value="1"/>
</dbReference>
<keyword evidence="2" id="KW-0547">Nucleotide-binding</keyword>
<dbReference type="PANTHER" id="PTHR43289">
    <property type="entry name" value="MITOGEN-ACTIVATED PROTEIN KINASE KINASE KINASE 20-RELATED"/>
    <property type="match status" value="1"/>
</dbReference>
<accession>A0A1I0L6D4</accession>
<evidence type="ECO:0000256" key="1">
    <source>
        <dbReference type="ARBA" id="ARBA00022679"/>
    </source>
</evidence>
<evidence type="ECO:0000256" key="4">
    <source>
        <dbReference type="ARBA" id="ARBA00022840"/>
    </source>
</evidence>
<dbReference type="Gene3D" id="3.30.200.20">
    <property type="entry name" value="Phosphorylase Kinase, domain 1"/>
    <property type="match status" value="1"/>
</dbReference>
<name>A0A1I0L6D4_9BACT</name>
<dbReference type="Pfam" id="PF00069">
    <property type="entry name" value="Pkinase"/>
    <property type="match status" value="1"/>
</dbReference>
<organism evidence="6 7">
    <name type="scientific">Stigmatella erecta</name>
    <dbReference type="NCBI Taxonomy" id="83460"/>
    <lineage>
        <taxon>Bacteria</taxon>
        <taxon>Pseudomonadati</taxon>
        <taxon>Myxococcota</taxon>
        <taxon>Myxococcia</taxon>
        <taxon>Myxococcales</taxon>
        <taxon>Cystobacterineae</taxon>
        <taxon>Archangiaceae</taxon>
        <taxon>Stigmatella</taxon>
    </lineage>
</organism>
<dbReference type="AlphaFoldDB" id="A0A1I0L6D4"/>
<evidence type="ECO:0000256" key="3">
    <source>
        <dbReference type="ARBA" id="ARBA00022777"/>
    </source>
</evidence>
<dbReference type="InterPro" id="IPR000719">
    <property type="entry name" value="Prot_kinase_dom"/>
</dbReference>
<keyword evidence="4" id="KW-0067">ATP-binding</keyword>
<keyword evidence="7" id="KW-1185">Reference proteome</keyword>
<dbReference type="Gene3D" id="1.10.510.10">
    <property type="entry name" value="Transferase(Phosphotransferase) domain 1"/>
    <property type="match status" value="1"/>
</dbReference>
<reference evidence="7" key="1">
    <citation type="submission" date="2016-10" db="EMBL/GenBank/DDBJ databases">
        <authorList>
            <person name="Varghese N."/>
            <person name="Submissions S."/>
        </authorList>
    </citation>
    <scope>NUCLEOTIDE SEQUENCE [LARGE SCALE GENOMIC DNA]</scope>
    <source>
        <strain evidence="7">DSM 16858</strain>
    </source>
</reference>
<dbReference type="Proteomes" id="UP000199181">
    <property type="component" value="Unassembled WGS sequence"/>
</dbReference>
<sequence>MGAWRVLEQRGQGSYGAVYRVEKGGHPEEGPFALKLALHLNDPRFEREGELLSRLQHAGIPRLVERGTWEVQGGGGFPFLVMEWVEGVPLYEWAAQQPLTSRQALKFLAQVASALAATHEAEGVHRDVKGDNILVRTRDAGAVLMDFGSAYYRRARVLTHQFPPPGTPEYQSPESQRFQWEARHQPSARYEAQPADDLYALGVTAYRLVTGRYPPALDMRVTEQGFEFFQPPWIPPETLVSVSPELAEIIQQLLSDEPSGRGTTQEVAEVLEHLARTAGPQADHLITPLPAQSNPVQPLRPQPSRAEAPWLAMTALVYLWLGAWWMNEGHVPAPGKVQQSQTHEQRDGGTVGLGEEVLSSPAPVRLLEPGVGGMLLDIPKKPLPGQRLPPCVKYTVELNGACWVPVRDAVPPCSASMYEWKKACYLPHVDPGRPSTSDAP</sequence>
<dbReference type="InterPro" id="IPR011009">
    <property type="entry name" value="Kinase-like_dom_sf"/>
</dbReference>
<dbReference type="SMART" id="SM00220">
    <property type="entry name" value="S_TKc"/>
    <property type="match status" value="1"/>
</dbReference>
<keyword evidence="1" id="KW-0808">Transferase</keyword>
<dbReference type="PANTHER" id="PTHR43289:SF34">
    <property type="entry name" value="SERINE_THREONINE-PROTEIN KINASE YBDM-RELATED"/>
    <property type="match status" value="1"/>
</dbReference>
<dbReference type="GO" id="GO:0005524">
    <property type="term" value="F:ATP binding"/>
    <property type="evidence" value="ECO:0007669"/>
    <property type="project" value="UniProtKB-KW"/>
</dbReference>
<dbReference type="EMBL" id="FOIJ01000020">
    <property type="protein sequence ID" value="SEU35153.1"/>
    <property type="molecule type" value="Genomic_DNA"/>
</dbReference>
<feature type="domain" description="Protein kinase" evidence="5">
    <location>
        <begin position="4"/>
        <end position="274"/>
    </location>
</feature>
<evidence type="ECO:0000256" key="2">
    <source>
        <dbReference type="ARBA" id="ARBA00022741"/>
    </source>
</evidence>
<dbReference type="SUPFAM" id="SSF56112">
    <property type="entry name" value="Protein kinase-like (PK-like)"/>
    <property type="match status" value="1"/>
</dbReference>
<keyword evidence="3 6" id="KW-0418">Kinase</keyword>
<proteinExistence type="predicted"/>
<protein>
    <submittedName>
        <fullName evidence="6">Serine/threonine protein kinase</fullName>
    </submittedName>
</protein>
<evidence type="ECO:0000259" key="5">
    <source>
        <dbReference type="PROSITE" id="PS50011"/>
    </source>
</evidence>
<evidence type="ECO:0000313" key="6">
    <source>
        <dbReference type="EMBL" id="SEU35153.1"/>
    </source>
</evidence>